<sequence>MKHWLRPSHAHQQLRTCPFLFGSFALPKPLLVLDLWTGGGFDLGLILACHYSKNT</sequence>
<evidence type="ECO:0000313" key="1">
    <source>
        <dbReference type="EMBL" id="PVH37573.1"/>
    </source>
</evidence>
<name>A0A2T8IIR6_9POAL</name>
<dbReference type="EMBL" id="CM008050">
    <property type="protein sequence ID" value="PVH37573.1"/>
    <property type="molecule type" value="Genomic_DNA"/>
</dbReference>
<dbReference type="Proteomes" id="UP000243499">
    <property type="component" value="Chromosome 5"/>
</dbReference>
<dbReference type="Gramene" id="PVH37573">
    <property type="protein sequence ID" value="PVH37573"/>
    <property type="gene ID" value="PAHAL_5G034200"/>
</dbReference>
<proteinExistence type="predicted"/>
<accession>A0A2T8IIR6</accession>
<dbReference type="AlphaFoldDB" id="A0A2T8IIR6"/>
<protein>
    <submittedName>
        <fullName evidence="1">Uncharacterized protein</fullName>
    </submittedName>
</protein>
<reference evidence="1" key="1">
    <citation type="submission" date="2018-04" db="EMBL/GenBank/DDBJ databases">
        <title>WGS assembly of Panicum hallii.</title>
        <authorList>
            <person name="Lovell J."/>
            <person name="Jenkins J."/>
            <person name="Lowry D."/>
            <person name="Mamidi S."/>
            <person name="Sreedasyam A."/>
            <person name="Weng X."/>
            <person name="Barry K."/>
            <person name="Bonette J."/>
            <person name="Campitelli B."/>
            <person name="Daum C."/>
            <person name="Gordon S."/>
            <person name="Gould B."/>
            <person name="Lipzen A."/>
            <person name="Macqueen A."/>
            <person name="Palacio-Mejia J."/>
            <person name="Plott C."/>
            <person name="Shakirov E."/>
            <person name="Shu S."/>
            <person name="Yoshinaga Y."/>
            <person name="Zane M."/>
            <person name="Rokhsar D."/>
            <person name="Grimwood J."/>
            <person name="Schmutz J."/>
            <person name="Juenger T."/>
        </authorList>
    </citation>
    <scope>NUCLEOTIDE SEQUENCE [LARGE SCALE GENOMIC DNA]</scope>
    <source>
        <strain evidence="1">FIL2</strain>
    </source>
</reference>
<gene>
    <name evidence="1" type="ORF">PAHAL_5G034200</name>
</gene>
<organism evidence="1">
    <name type="scientific">Panicum hallii</name>
    <dbReference type="NCBI Taxonomy" id="206008"/>
    <lineage>
        <taxon>Eukaryota</taxon>
        <taxon>Viridiplantae</taxon>
        <taxon>Streptophyta</taxon>
        <taxon>Embryophyta</taxon>
        <taxon>Tracheophyta</taxon>
        <taxon>Spermatophyta</taxon>
        <taxon>Magnoliopsida</taxon>
        <taxon>Liliopsida</taxon>
        <taxon>Poales</taxon>
        <taxon>Poaceae</taxon>
        <taxon>PACMAD clade</taxon>
        <taxon>Panicoideae</taxon>
        <taxon>Panicodae</taxon>
        <taxon>Paniceae</taxon>
        <taxon>Panicinae</taxon>
        <taxon>Panicum</taxon>
        <taxon>Panicum sect. Panicum</taxon>
    </lineage>
</organism>